<name>A0AAC8W2A7_9PROT</name>
<protein>
    <recommendedName>
        <fullName evidence="4">phosphoglycolate phosphatase</fullName>
        <ecNumber evidence="4">3.1.3.18</ecNumber>
    </recommendedName>
</protein>
<dbReference type="Gene3D" id="3.40.50.1000">
    <property type="entry name" value="HAD superfamily/HAD-like"/>
    <property type="match status" value="1"/>
</dbReference>
<dbReference type="InterPro" id="IPR023214">
    <property type="entry name" value="HAD_sf"/>
</dbReference>
<comment type="catalytic activity">
    <reaction evidence="1">
        <text>2-phosphoglycolate + H2O = glycolate + phosphate</text>
        <dbReference type="Rhea" id="RHEA:14369"/>
        <dbReference type="ChEBI" id="CHEBI:15377"/>
        <dbReference type="ChEBI" id="CHEBI:29805"/>
        <dbReference type="ChEBI" id="CHEBI:43474"/>
        <dbReference type="ChEBI" id="CHEBI:58033"/>
        <dbReference type="EC" id="3.1.3.18"/>
    </reaction>
</comment>
<evidence type="ECO:0000256" key="2">
    <source>
        <dbReference type="ARBA" id="ARBA00004818"/>
    </source>
</evidence>
<dbReference type="SUPFAM" id="SSF56784">
    <property type="entry name" value="HAD-like"/>
    <property type="match status" value="1"/>
</dbReference>
<comment type="pathway">
    <text evidence="2">Organic acid metabolism; glycolate biosynthesis; glycolate from 2-phosphoglycolate: step 1/1.</text>
</comment>
<dbReference type="KEGG" id="ati:AL072_19435"/>
<dbReference type="GO" id="GO:0005829">
    <property type="term" value="C:cytosol"/>
    <property type="evidence" value="ECO:0007669"/>
    <property type="project" value="TreeGrafter"/>
</dbReference>
<organism evidence="5 6">
    <name type="scientific">Azospirillum thiophilum</name>
    <dbReference type="NCBI Taxonomy" id="528244"/>
    <lineage>
        <taxon>Bacteria</taxon>
        <taxon>Pseudomonadati</taxon>
        <taxon>Pseudomonadota</taxon>
        <taxon>Alphaproteobacteria</taxon>
        <taxon>Rhodospirillales</taxon>
        <taxon>Azospirillaceae</taxon>
        <taxon>Azospirillum</taxon>
    </lineage>
</organism>
<gene>
    <name evidence="5" type="ORF">AL072_19435</name>
</gene>
<dbReference type="EC" id="3.1.3.18" evidence="4"/>
<dbReference type="RefSeq" id="WP_045584708.1">
    <property type="nucleotide sequence ID" value="NZ_CP012403.1"/>
</dbReference>
<comment type="similarity">
    <text evidence="3">Belongs to the HAD-like hydrolase superfamily. CbbY/CbbZ/Gph/YieH family.</text>
</comment>
<dbReference type="SFLD" id="SFLDS00003">
    <property type="entry name" value="Haloacid_Dehalogenase"/>
    <property type="match status" value="1"/>
</dbReference>
<reference evidence="5 6" key="2">
    <citation type="journal article" date="2016" name="Genome Announc.">
        <title>Complete Genome Sequence of a Strain of Azospirillum thiophilum Isolated from a Sulfide Spring.</title>
        <authorList>
            <person name="Fomenkov A."/>
            <person name="Vincze T."/>
            <person name="Grabovich M."/>
            <person name="Anton B.P."/>
            <person name="Dubinina G."/>
            <person name="Orlova M."/>
            <person name="Belousova E."/>
            <person name="Roberts R.J."/>
        </authorList>
    </citation>
    <scope>NUCLEOTIDE SEQUENCE [LARGE SCALE GENOMIC DNA]</scope>
    <source>
        <strain evidence="5 6">BV-S</strain>
    </source>
</reference>
<dbReference type="PANTHER" id="PTHR43434:SF1">
    <property type="entry name" value="PHOSPHOGLYCOLATE PHOSPHATASE"/>
    <property type="match status" value="1"/>
</dbReference>
<sequence length="221" mass="23888">MTLPCQAVLFDFDGVIVDSNAIKLDAFLDLYRGHSPEVDRAIADFYHRNGGLPRVQMLHHFDQVLLGRPRDEARVEEMARRVGTMVEDAVAACDEIPGALAFIRRHAGHHPLFIASGTPETELKRIVERRGWAPLFAEVAGSPRHKSNVVADLIARHGIAPARSVFVGDALTDLEAAQTNGLPFIGIVRPGAVNVFPAGTRIEPDLTALESAIAAALVHAG</sequence>
<dbReference type="Proteomes" id="UP000069935">
    <property type="component" value="Chromosome 3"/>
</dbReference>
<accession>A0AAC8W2A7</accession>
<reference evidence="6" key="1">
    <citation type="submission" date="2015-12" db="EMBL/GenBank/DDBJ databases">
        <title>Complete Genome Sequence of Azospirillum thiophilum BV-S.</title>
        <authorList>
            <person name="Fomenkov A."/>
            <person name="Vincze T."/>
            <person name="Grabovich M."/>
            <person name="Dubinina G."/>
            <person name="Orlova M."/>
            <person name="Belousova E."/>
            <person name="Roberts R.J."/>
        </authorList>
    </citation>
    <scope>NUCLEOTIDE SEQUENCE [LARGE SCALE GENOMIC DNA]</scope>
    <source>
        <strain evidence="6">BV-S</strain>
    </source>
</reference>
<evidence type="ECO:0000256" key="4">
    <source>
        <dbReference type="ARBA" id="ARBA00013078"/>
    </source>
</evidence>
<dbReference type="Pfam" id="PF00702">
    <property type="entry name" value="Hydrolase"/>
    <property type="match status" value="1"/>
</dbReference>
<dbReference type="InterPro" id="IPR023198">
    <property type="entry name" value="PGP-like_dom2"/>
</dbReference>
<evidence type="ECO:0000256" key="1">
    <source>
        <dbReference type="ARBA" id="ARBA00000830"/>
    </source>
</evidence>
<dbReference type="EMBL" id="CP012403">
    <property type="protein sequence ID" value="ALG73783.1"/>
    <property type="molecule type" value="Genomic_DNA"/>
</dbReference>
<dbReference type="GO" id="GO:0008967">
    <property type="term" value="F:phosphoglycolate phosphatase activity"/>
    <property type="evidence" value="ECO:0007669"/>
    <property type="project" value="UniProtKB-EC"/>
</dbReference>
<dbReference type="AlphaFoldDB" id="A0AAC8W2A7"/>
<dbReference type="PANTHER" id="PTHR43434">
    <property type="entry name" value="PHOSPHOGLYCOLATE PHOSPHATASE"/>
    <property type="match status" value="1"/>
</dbReference>
<keyword evidence="6" id="KW-1185">Reference proteome</keyword>
<evidence type="ECO:0000256" key="3">
    <source>
        <dbReference type="ARBA" id="ARBA00006171"/>
    </source>
</evidence>
<dbReference type="Gene3D" id="1.10.150.240">
    <property type="entry name" value="Putative phosphatase, domain 2"/>
    <property type="match status" value="1"/>
</dbReference>
<dbReference type="InterPro" id="IPR036412">
    <property type="entry name" value="HAD-like_sf"/>
</dbReference>
<dbReference type="GO" id="GO:0006281">
    <property type="term" value="P:DNA repair"/>
    <property type="evidence" value="ECO:0007669"/>
    <property type="project" value="TreeGrafter"/>
</dbReference>
<proteinExistence type="inferred from homology"/>
<dbReference type="InterPro" id="IPR050155">
    <property type="entry name" value="HAD-like_hydrolase_sf"/>
</dbReference>
<evidence type="ECO:0000313" key="5">
    <source>
        <dbReference type="EMBL" id="ALG73783.1"/>
    </source>
</evidence>
<evidence type="ECO:0000313" key="6">
    <source>
        <dbReference type="Proteomes" id="UP000069935"/>
    </source>
</evidence>
<dbReference type="SFLD" id="SFLDG01129">
    <property type="entry name" value="C1.5:_HAD__Beta-PGM__Phosphata"/>
    <property type="match status" value="1"/>
</dbReference>